<keyword evidence="5" id="KW-0255">Endonuclease</keyword>
<protein>
    <submittedName>
        <fullName evidence="5">tRNA-splicing endonuclease subunit Sen15</fullName>
    </submittedName>
</protein>
<comment type="similarity">
    <text evidence="1">Belongs to the SEN15 family.</text>
</comment>
<dbReference type="SUPFAM" id="SSF53032">
    <property type="entry name" value="tRNA-intron endonuclease catalytic domain-like"/>
    <property type="match status" value="1"/>
</dbReference>
<evidence type="ECO:0000313" key="5">
    <source>
        <dbReference type="RefSeq" id="XP_035824747.1"/>
    </source>
</evidence>
<feature type="domain" description="tRNA-splicing endonuclease subunit Sen15" evidence="3">
    <location>
        <begin position="40"/>
        <end position="135"/>
    </location>
</feature>
<evidence type="ECO:0000256" key="2">
    <source>
        <dbReference type="ARBA" id="ARBA00022694"/>
    </source>
</evidence>
<evidence type="ECO:0000259" key="3">
    <source>
        <dbReference type="Pfam" id="PF09631"/>
    </source>
</evidence>
<dbReference type="PANTHER" id="PTHR28582">
    <property type="entry name" value="TRNA-SPLICING ENDONUCLEASE SUBUNIT SEN15"/>
    <property type="match status" value="1"/>
</dbReference>
<dbReference type="InterPro" id="IPR018593">
    <property type="entry name" value="tRNA-endonuc_su_Sen15"/>
</dbReference>
<keyword evidence="5" id="KW-0540">Nuclease</keyword>
<keyword evidence="5" id="KW-0378">Hydrolase</keyword>
<dbReference type="Gene3D" id="3.40.1350.10">
    <property type="match status" value="1"/>
</dbReference>
<dbReference type="GO" id="GO:0004519">
    <property type="term" value="F:endonuclease activity"/>
    <property type="evidence" value="ECO:0007669"/>
    <property type="project" value="UniProtKB-KW"/>
</dbReference>
<accession>A0ABM1VQQ5</accession>
<proteinExistence type="inferred from homology"/>
<dbReference type="GeneID" id="101857098"/>
<gene>
    <name evidence="5" type="primary">LOC101857098</name>
</gene>
<name>A0ABM1VQQ5_APLCA</name>
<organism evidence="4 5">
    <name type="scientific">Aplysia californica</name>
    <name type="common">California sea hare</name>
    <dbReference type="NCBI Taxonomy" id="6500"/>
    <lineage>
        <taxon>Eukaryota</taxon>
        <taxon>Metazoa</taxon>
        <taxon>Spiralia</taxon>
        <taxon>Lophotrochozoa</taxon>
        <taxon>Mollusca</taxon>
        <taxon>Gastropoda</taxon>
        <taxon>Heterobranchia</taxon>
        <taxon>Euthyneura</taxon>
        <taxon>Tectipleura</taxon>
        <taxon>Aplysiida</taxon>
        <taxon>Aplysioidea</taxon>
        <taxon>Aplysiidae</taxon>
        <taxon>Aplysia</taxon>
    </lineage>
</organism>
<dbReference type="InterPro" id="IPR011856">
    <property type="entry name" value="tRNA_endonuc-like_dom_sf"/>
</dbReference>
<keyword evidence="2" id="KW-0819">tRNA processing</keyword>
<reference evidence="5" key="1">
    <citation type="submission" date="2025-08" db="UniProtKB">
        <authorList>
            <consortium name="RefSeq"/>
        </authorList>
    </citation>
    <scope>IDENTIFICATION</scope>
</reference>
<dbReference type="PANTHER" id="PTHR28582:SF1">
    <property type="entry name" value="TRNA-SPLICING ENDONUCLEASE SUBUNIT SEN15"/>
    <property type="match status" value="1"/>
</dbReference>
<sequence length="176" mass="19908">MYTVAMSVLPSHGPSRHPILEDFLRLYPSCDEDLADRVFLIYQDLTEVRGWWYTELAYSDTLGRPFVIGKRNRQTPRQAVLPLGSEETISLVEAQHMFSGIMIDGEPQKIITLAILDLDSTTVYYKLTSGLCPPDAPEVVTARKQDRDRKADRKRRHIAKCVREANERLADGGGTS</sequence>
<dbReference type="Pfam" id="PF09631">
    <property type="entry name" value="Sen15"/>
    <property type="match status" value="1"/>
</dbReference>
<keyword evidence="4" id="KW-1185">Reference proteome</keyword>
<dbReference type="InterPro" id="IPR036167">
    <property type="entry name" value="tRNA_intron_Endo_cat-like_sf"/>
</dbReference>
<dbReference type="Proteomes" id="UP000694888">
    <property type="component" value="Unplaced"/>
</dbReference>
<evidence type="ECO:0000313" key="4">
    <source>
        <dbReference type="Proteomes" id="UP000694888"/>
    </source>
</evidence>
<evidence type="ECO:0000256" key="1">
    <source>
        <dbReference type="ARBA" id="ARBA00006091"/>
    </source>
</evidence>
<dbReference type="RefSeq" id="XP_035824747.1">
    <property type="nucleotide sequence ID" value="XM_035968854.1"/>
</dbReference>